<feature type="transmembrane region" description="Helical" evidence="1">
    <location>
        <begin position="83"/>
        <end position="103"/>
    </location>
</feature>
<sequence length="135" mass="15475">MKNEKHNPSSQDLKKFSYIVGGVLSVVFGGFIPYLNRGSWNPILVSIGLGILLIGLVFPKGLFYPYKLWMLIGETLGWINTRIILSFIFFFLFTPIGIIKKIFGTDSMKRKLEPKADTYRIVCSERPAEHMERPF</sequence>
<evidence type="ECO:0000256" key="1">
    <source>
        <dbReference type="SAM" id="Phobius"/>
    </source>
</evidence>
<keyword evidence="1" id="KW-0812">Transmembrane</keyword>
<feature type="transmembrane region" description="Helical" evidence="1">
    <location>
        <begin position="43"/>
        <end position="63"/>
    </location>
</feature>
<accession>A0A4R9JW27</accession>
<keyword evidence="3" id="KW-1185">Reference proteome</keyword>
<dbReference type="AlphaFoldDB" id="A0A4R9JW27"/>
<dbReference type="OrthoDB" id="9790341at2"/>
<protein>
    <recommendedName>
        <fullName evidence="4">SxtJ</fullName>
    </recommendedName>
</protein>
<dbReference type="InterPro" id="IPR045781">
    <property type="entry name" value="SxtJ"/>
</dbReference>
<dbReference type="EMBL" id="RQGD01000046">
    <property type="protein sequence ID" value="TGL56224.1"/>
    <property type="molecule type" value="Genomic_DNA"/>
</dbReference>
<organism evidence="2 3">
    <name type="scientific">Leptospira ognonensis</name>
    <dbReference type="NCBI Taxonomy" id="2484945"/>
    <lineage>
        <taxon>Bacteria</taxon>
        <taxon>Pseudomonadati</taxon>
        <taxon>Spirochaetota</taxon>
        <taxon>Spirochaetia</taxon>
        <taxon>Leptospirales</taxon>
        <taxon>Leptospiraceae</taxon>
        <taxon>Leptospira</taxon>
    </lineage>
</organism>
<name>A0A4R9JW27_9LEPT</name>
<comment type="caution">
    <text evidence="2">The sequence shown here is derived from an EMBL/GenBank/DDBJ whole genome shotgun (WGS) entry which is preliminary data.</text>
</comment>
<evidence type="ECO:0000313" key="2">
    <source>
        <dbReference type="EMBL" id="TGL56224.1"/>
    </source>
</evidence>
<keyword evidence="1" id="KW-1133">Transmembrane helix</keyword>
<keyword evidence="1" id="KW-0472">Membrane</keyword>
<evidence type="ECO:0000313" key="3">
    <source>
        <dbReference type="Proteomes" id="UP000297693"/>
    </source>
</evidence>
<feature type="transmembrane region" description="Helical" evidence="1">
    <location>
        <begin position="16"/>
        <end position="36"/>
    </location>
</feature>
<evidence type="ECO:0008006" key="4">
    <source>
        <dbReference type="Google" id="ProtNLM"/>
    </source>
</evidence>
<dbReference type="Proteomes" id="UP000297693">
    <property type="component" value="Unassembled WGS sequence"/>
</dbReference>
<proteinExistence type="predicted"/>
<reference evidence="2" key="1">
    <citation type="journal article" date="2019" name="PLoS Negl. Trop. Dis.">
        <title>Revisiting the worldwide diversity of Leptospira species in the environment.</title>
        <authorList>
            <person name="Vincent A.T."/>
            <person name="Schiettekatte O."/>
            <person name="Bourhy P."/>
            <person name="Veyrier F.J."/>
            <person name="Picardeau M."/>
        </authorList>
    </citation>
    <scope>NUCLEOTIDE SEQUENCE [LARGE SCALE GENOMIC DNA]</scope>
    <source>
        <strain evidence="2">201702476</strain>
    </source>
</reference>
<dbReference type="Pfam" id="PF19588">
    <property type="entry name" value="SxtJ"/>
    <property type="match status" value="1"/>
</dbReference>
<dbReference type="RefSeq" id="WP_135625004.1">
    <property type="nucleotide sequence ID" value="NZ_RQGD01000046.1"/>
</dbReference>
<gene>
    <name evidence="2" type="ORF">EHQ58_16430</name>
</gene>